<comment type="caution">
    <text evidence="1">The sequence shown here is derived from an EMBL/GenBank/DDBJ whole genome shotgun (WGS) entry which is preliminary data.</text>
</comment>
<evidence type="ECO:0000313" key="2">
    <source>
        <dbReference type="Proteomes" id="UP000589738"/>
    </source>
</evidence>
<evidence type="ECO:0000313" key="1">
    <source>
        <dbReference type="EMBL" id="MBB6368998.1"/>
    </source>
</evidence>
<gene>
    <name evidence="1" type="ORF">HNP36_000051</name>
</gene>
<keyword evidence="2" id="KW-1185">Reference proteome</keyword>
<accession>A0A841N690</accession>
<proteinExistence type="predicted"/>
<dbReference type="RefSeq" id="WP_184162020.1">
    <property type="nucleotide sequence ID" value="NZ_JACHLC010000001.1"/>
</dbReference>
<name>A0A841N690_9FLAO</name>
<protein>
    <submittedName>
        <fullName evidence="1">Uncharacterized protein</fullName>
    </submittedName>
</protein>
<dbReference type="EMBL" id="JACHLC010000001">
    <property type="protein sequence ID" value="MBB6368998.1"/>
    <property type="molecule type" value="Genomic_DNA"/>
</dbReference>
<reference evidence="1 2" key="1">
    <citation type="submission" date="2020-08" db="EMBL/GenBank/DDBJ databases">
        <title>Functional genomics of gut bacteria from endangered species of beetles.</title>
        <authorList>
            <person name="Carlos-Shanley C."/>
        </authorList>
    </citation>
    <scope>NUCLEOTIDE SEQUENCE [LARGE SCALE GENOMIC DNA]</scope>
    <source>
        <strain evidence="1 2">S00136</strain>
    </source>
</reference>
<sequence>MRFLIFFTFLLPLSFFSQKIELFEKANKNLSKKERSEIIKKDLKNLHGSDLNNYIVYLNENHINTKQFETNFIDKARNAKYPYDLFLCINKLLETNKNKTLIEKILNEKRNIWDINNWSKKFFELIDENNLNVKKGSFYTVEPNYDKIYDVEGFLKNQLELGTIGNNPLLFIDYQLTSYEPGKLLETLKTKIINNISVTEKNTSIKLFGKNGVDGKLDVFTQ</sequence>
<organism evidence="1 2">
    <name type="scientific">Chryseobacterium shigense</name>
    <dbReference type="NCBI Taxonomy" id="297244"/>
    <lineage>
        <taxon>Bacteria</taxon>
        <taxon>Pseudomonadati</taxon>
        <taxon>Bacteroidota</taxon>
        <taxon>Flavobacteriia</taxon>
        <taxon>Flavobacteriales</taxon>
        <taxon>Weeksellaceae</taxon>
        <taxon>Chryseobacterium group</taxon>
        <taxon>Chryseobacterium</taxon>
    </lineage>
</organism>
<dbReference type="AlphaFoldDB" id="A0A841N690"/>
<dbReference type="Proteomes" id="UP000589738">
    <property type="component" value="Unassembled WGS sequence"/>
</dbReference>